<dbReference type="EMBL" id="WBOF01000002">
    <property type="protein sequence ID" value="MQS16086.1"/>
    <property type="molecule type" value="Genomic_DNA"/>
</dbReference>
<keyword evidence="1" id="KW-0472">Membrane</keyword>
<dbReference type="OrthoDB" id="5192901at2"/>
<evidence type="ECO:0000256" key="1">
    <source>
        <dbReference type="SAM" id="Phobius"/>
    </source>
</evidence>
<dbReference type="RefSeq" id="WP_153466839.1">
    <property type="nucleotide sequence ID" value="NZ_WBOF01000002.1"/>
</dbReference>
<feature type="transmembrane region" description="Helical" evidence="1">
    <location>
        <begin position="105"/>
        <end position="122"/>
    </location>
</feature>
<evidence type="ECO:0000313" key="2">
    <source>
        <dbReference type="EMBL" id="MQS16086.1"/>
    </source>
</evidence>
<name>A0A6N7KWP7_9ACTN</name>
<organism evidence="2 3">
    <name type="scientific">Streptomyces kaniharaensis</name>
    <dbReference type="NCBI Taxonomy" id="212423"/>
    <lineage>
        <taxon>Bacteria</taxon>
        <taxon>Bacillati</taxon>
        <taxon>Actinomycetota</taxon>
        <taxon>Actinomycetes</taxon>
        <taxon>Kitasatosporales</taxon>
        <taxon>Streptomycetaceae</taxon>
        <taxon>Streptomyces</taxon>
    </lineage>
</organism>
<gene>
    <name evidence="2" type="ORF">F7Q99_28560</name>
</gene>
<keyword evidence="3" id="KW-1185">Reference proteome</keyword>
<feature type="transmembrane region" description="Helical" evidence="1">
    <location>
        <begin position="39"/>
        <end position="58"/>
    </location>
</feature>
<feature type="transmembrane region" description="Helical" evidence="1">
    <location>
        <begin position="6"/>
        <end position="27"/>
    </location>
</feature>
<accession>A0A6N7KWP7</accession>
<proteinExistence type="predicted"/>
<comment type="caution">
    <text evidence="2">The sequence shown here is derived from an EMBL/GenBank/DDBJ whole genome shotgun (WGS) entry which is preliminary data.</text>
</comment>
<dbReference type="Proteomes" id="UP000450000">
    <property type="component" value="Unassembled WGS sequence"/>
</dbReference>
<feature type="transmembrane region" description="Helical" evidence="1">
    <location>
        <begin position="64"/>
        <end position="84"/>
    </location>
</feature>
<evidence type="ECO:0008006" key="4">
    <source>
        <dbReference type="Google" id="ProtNLM"/>
    </source>
</evidence>
<sequence length="123" mass="13110">MNRIAAVSLGIFLLAAGVAHLLVPGYFRTLIPRWLTRPALLVAATGAAEIVVGVVVLTPRWRAAGGWSAAALISAYLVSHLDALRSARAHRARFLERPVGVAARLVVNLLYICWSVMVAKAAS</sequence>
<evidence type="ECO:0000313" key="3">
    <source>
        <dbReference type="Proteomes" id="UP000450000"/>
    </source>
</evidence>
<keyword evidence="1" id="KW-0812">Transmembrane</keyword>
<protein>
    <recommendedName>
        <fullName evidence="4">DoxX family membrane protein</fullName>
    </recommendedName>
</protein>
<reference evidence="2 3" key="1">
    <citation type="submission" date="2019-09" db="EMBL/GenBank/DDBJ databases">
        <title>Genome Sequences of Streptomyces kaniharaensis ATCC 21070.</title>
        <authorList>
            <person name="Zhu W."/>
            <person name="De Crecy-Lagard V."/>
            <person name="Richards N.G."/>
        </authorList>
    </citation>
    <scope>NUCLEOTIDE SEQUENCE [LARGE SCALE GENOMIC DNA]</scope>
    <source>
        <strain evidence="2 3">SF-557</strain>
    </source>
</reference>
<dbReference type="AlphaFoldDB" id="A0A6N7KWP7"/>
<keyword evidence="1" id="KW-1133">Transmembrane helix</keyword>